<organism evidence="1 2">
    <name type="scientific">Pseudomonas fluorescens</name>
    <dbReference type="NCBI Taxonomy" id="294"/>
    <lineage>
        <taxon>Bacteria</taxon>
        <taxon>Pseudomonadati</taxon>
        <taxon>Pseudomonadota</taxon>
        <taxon>Gammaproteobacteria</taxon>
        <taxon>Pseudomonadales</taxon>
        <taxon>Pseudomonadaceae</taxon>
        <taxon>Pseudomonas</taxon>
    </lineage>
</organism>
<protein>
    <submittedName>
        <fullName evidence="1">Uncharacterized protein</fullName>
    </submittedName>
</protein>
<comment type="caution">
    <text evidence="1">The sequence shown here is derived from an EMBL/GenBank/DDBJ whole genome shotgun (WGS) entry which is preliminary data.</text>
</comment>
<sequence>MTGQVECKRVVKWSAISQSSDMVASPVLVEIVAATKKMARMRAGQMGILQRSRVNLRSTM</sequence>
<reference evidence="1 2" key="1">
    <citation type="submission" date="2015-03" db="EMBL/GenBank/DDBJ databases">
        <title>Comparative genomics of Pseudomonas insights into diversity of traits involved in vanlence and defense.</title>
        <authorList>
            <person name="Qin Y."/>
        </authorList>
    </citation>
    <scope>NUCLEOTIDE SEQUENCE [LARGE SCALE GENOMIC DNA]</scope>
    <source>
        <strain evidence="1 2">C8</strain>
    </source>
</reference>
<proteinExistence type="predicted"/>
<dbReference type="EMBL" id="LACC01000008">
    <property type="protein sequence ID" value="KJZ49480.1"/>
    <property type="molecule type" value="Genomic_DNA"/>
</dbReference>
<evidence type="ECO:0000313" key="2">
    <source>
        <dbReference type="Proteomes" id="UP000033588"/>
    </source>
</evidence>
<accession>A0A0F4TZP4</accession>
<name>A0A0F4TZP4_PSEFL</name>
<gene>
    <name evidence="1" type="ORF">VC35_05670</name>
</gene>
<dbReference type="PATRIC" id="fig|294.132.peg.5712"/>
<dbReference type="AlphaFoldDB" id="A0A0F4TZP4"/>
<evidence type="ECO:0000313" key="1">
    <source>
        <dbReference type="EMBL" id="KJZ49480.1"/>
    </source>
</evidence>
<dbReference type="Proteomes" id="UP000033588">
    <property type="component" value="Unassembled WGS sequence"/>
</dbReference>